<sequence length="126" mass="14741">MFTRHNSICSIDISIYNNAQKRLALPDFAFHHSKDFIVDNCLEAMYCLRIVCVCVLTEKLFHNFTQRFVKKLYPNKPLRFISRTNLLSCGLLRLFTPQAKLIPFVNDTFSIPFKIFLSINDDFQVS</sequence>
<protein>
    <submittedName>
        <fullName evidence="1">Uncharacterized protein</fullName>
    </submittedName>
</protein>
<proteinExistence type="predicted"/>
<gene>
    <name evidence="1" type="ORF">BpHYR1_043822</name>
</gene>
<dbReference type="EMBL" id="REGN01002483">
    <property type="protein sequence ID" value="RNA27866.1"/>
    <property type="molecule type" value="Genomic_DNA"/>
</dbReference>
<name>A0A3M7RWH2_BRAPC</name>
<evidence type="ECO:0000313" key="2">
    <source>
        <dbReference type="Proteomes" id="UP000276133"/>
    </source>
</evidence>
<evidence type="ECO:0000313" key="1">
    <source>
        <dbReference type="EMBL" id="RNA27866.1"/>
    </source>
</evidence>
<dbReference type="AlphaFoldDB" id="A0A3M7RWH2"/>
<accession>A0A3M7RWH2</accession>
<dbReference type="Proteomes" id="UP000276133">
    <property type="component" value="Unassembled WGS sequence"/>
</dbReference>
<keyword evidence="2" id="KW-1185">Reference proteome</keyword>
<comment type="caution">
    <text evidence="1">The sequence shown here is derived from an EMBL/GenBank/DDBJ whole genome shotgun (WGS) entry which is preliminary data.</text>
</comment>
<organism evidence="1 2">
    <name type="scientific">Brachionus plicatilis</name>
    <name type="common">Marine rotifer</name>
    <name type="synonym">Brachionus muelleri</name>
    <dbReference type="NCBI Taxonomy" id="10195"/>
    <lineage>
        <taxon>Eukaryota</taxon>
        <taxon>Metazoa</taxon>
        <taxon>Spiralia</taxon>
        <taxon>Gnathifera</taxon>
        <taxon>Rotifera</taxon>
        <taxon>Eurotatoria</taxon>
        <taxon>Monogononta</taxon>
        <taxon>Pseudotrocha</taxon>
        <taxon>Ploima</taxon>
        <taxon>Brachionidae</taxon>
        <taxon>Brachionus</taxon>
    </lineage>
</organism>
<reference evidence="1 2" key="1">
    <citation type="journal article" date="2018" name="Sci. Rep.">
        <title>Genomic signatures of local adaptation to the degree of environmental predictability in rotifers.</title>
        <authorList>
            <person name="Franch-Gras L."/>
            <person name="Hahn C."/>
            <person name="Garcia-Roger E.M."/>
            <person name="Carmona M.J."/>
            <person name="Serra M."/>
            <person name="Gomez A."/>
        </authorList>
    </citation>
    <scope>NUCLEOTIDE SEQUENCE [LARGE SCALE GENOMIC DNA]</scope>
    <source>
        <strain evidence="1">HYR1</strain>
    </source>
</reference>